<proteinExistence type="predicted"/>
<protein>
    <submittedName>
        <fullName evidence="1">Uncharacterized protein</fullName>
    </submittedName>
</protein>
<dbReference type="OrthoDB" id="9028593at2"/>
<keyword evidence="2" id="KW-1185">Reference proteome</keyword>
<reference evidence="2" key="1">
    <citation type="submission" date="2016-10" db="EMBL/GenBank/DDBJ databases">
        <authorList>
            <person name="Varghese N."/>
            <person name="Submissions S."/>
        </authorList>
    </citation>
    <scope>NUCLEOTIDE SEQUENCE [LARGE SCALE GENOMIC DNA]</scope>
    <source>
        <strain evidence="2">LMG 26416</strain>
    </source>
</reference>
<evidence type="ECO:0000313" key="2">
    <source>
        <dbReference type="Proteomes" id="UP000199120"/>
    </source>
</evidence>
<name>A0A1H7EXL4_9BURK</name>
<accession>A0A1H7EXL4</accession>
<dbReference type="RefSeq" id="WP_090552927.1">
    <property type="nucleotide sequence ID" value="NZ_FNSR01000003.1"/>
</dbReference>
<evidence type="ECO:0000313" key="1">
    <source>
        <dbReference type="EMBL" id="SEK18626.1"/>
    </source>
</evidence>
<sequence length="87" mass="9542">MICDLCRKLLAAEGIAPPHGALAADGRPKKLRPVMRRPVRVFRYGCIDCGANWMLDLDPLKPADSGWTWLGNARSILEPASALAETR</sequence>
<dbReference type="EMBL" id="FOAJ01000001">
    <property type="protein sequence ID" value="SEK18626.1"/>
    <property type="molecule type" value="Genomic_DNA"/>
</dbReference>
<dbReference type="AlphaFoldDB" id="A0A1H7EXL4"/>
<organism evidence="1 2">
    <name type="scientific">Paraburkholderia caballeronis</name>
    <dbReference type="NCBI Taxonomy" id="416943"/>
    <lineage>
        <taxon>Bacteria</taxon>
        <taxon>Pseudomonadati</taxon>
        <taxon>Pseudomonadota</taxon>
        <taxon>Betaproteobacteria</taxon>
        <taxon>Burkholderiales</taxon>
        <taxon>Burkholderiaceae</taxon>
        <taxon>Paraburkholderia</taxon>
    </lineage>
</organism>
<gene>
    <name evidence="1" type="ORF">SAMN05192542_10146</name>
</gene>
<dbReference type="Proteomes" id="UP000199120">
    <property type="component" value="Unassembled WGS sequence"/>
</dbReference>